<evidence type="ECO:0000256" key="2">
    <source>
        <dbReference type="ARBA" id="ARBA00022679"/>
    </source>
</evidence>
<dbReference type="PROSITE" id="PS00375">
    <property type="entry name" value="UDPGT"/>
    <property type="match status" value="1"/>
</dbReference>
<comment type="similarity">
    <text evidence="1 3">Belongs to the UDP-glycosyltransferase family.</text>
</comment>
<dbReference type="InterPro" id="IPR002213">
    <property type="entry name" value="UDP_glucos_trans"/>
</dbReference>
<dbReference type="EMBL" id="MT387147">
    <property type="protein sequence ID" value="QWX94659.1"/>
    <property type="molecule type" value="mRNA"/>
</dbReference>
<organism evidence="5">
    <name type="scientific">Zanthoxylum piperitum</name>
    <name type="common">Japanese pepper</name>
    <dbReference type="NCBI Taxonomy" id="354529"/>
    <lineage>
        <taxon>Eukaryota</taxon>
        <taxon>Viridiplantae</taxon>
        <taxon>Streptophyta</taxon>
        <taxon>Embryophyta</taxon>
        <taxon>Tracheophyta</taxon>
        <taxon>Spermatophyta</taxon>
        <taxon>Magnoliopsida</taxon>
        <taxon>eudicotyledons</taxon>
        <taxon>Gunneridae</taxon>
        <taxon>Pentapetalae</taxon>
        <taxon>rosids</taxon>
        <taxon>malvids</taxon>
        <taxon>Sapindales</taxon>
        <taxon>Rutaceae</taxon>
        <taxon>Zanthoxyloideae</taxon>
        <taxon>Zanthoxylum</taxon>
    </lineage>
</organism>
<dbReference type="InterPro" id="IPR050481">
    <property type="entry name" value="UDP-glycosyltransf_plant"/>
</dbReference>
<dbReference type="FunFam" id="3.40.50.2000:FF:000037">
    <property type="entry name" value="Glycosyltransferase"/>
    <property type="match status" value="1"/>
</dbReference>
<dbReference type="PANTHER" id="PTHR48049:SF84">
    <property type="entry name" value="UDP-GLYCOSYLTRANSFERASE 79A6"/>
    <property type="match status" value="1"/>
</dbReference>
<dbReference type="SUPFAM" id="SSF53756">
    <property type="entry name" value="UDP-Glycosyltransferase/glycogen phosphorylase"/>
    <property type="match status" value="1"/>
</dbReference>
<evidence type="ECO:0000256" key="3">
    <source>
        <dbReference type="RuleBase" id="RU003718"/>
    </source>
</evidence>
<dbReference type="CDD" id="cd03784">
    <property type="entry name" value="GT1_Gtf-like"/>
    <property type="match status" value="1"/>
</dbReference>
<evidence type="ECO:0000256" key="1">
    <source>
        <dbReference type="ARBA" id="ARBA00009995"/>
    </source>
</evidence>
<dbReference type="Pfam" id="PF00201">
    <property type="entry name" value="UDPGT"/>
    <property type="match status" value="1"/>
</dbReference>
<keyword evidence="2 3" id="KW-0808">Transferase</keyword>
<evidence type="ECO:0000256" key="4">
    <source>
        <dbReference type="RuleBase" id="RU362057"/>
    </source>
</evidence>
<evidence type="ECO:0000313" key="5">
    <source>
        <dbReference type="EMBL" id="QWX94659.1"/>
    </source>
</evidence>
<gene>
    <name evidence="5" type="primary">GT1</name>
</gene>
<reference evidence="5" key="1">
    <citation type="submission" date="2020-04" db="EMBL/GenBank/DDBJ databases">
        <authorList>
            <person name="Zhao Y."/>
            <person name="Zhao D.-G."/>
        </authorList>
    </citation>
    <scope>NUCLEOTIDE SEQUENCE</scope>
</reference>
<accession>A0A8F3BYJ9</accession>
<dbReference type="InterPro" id="IPR035595">
    <property type="entry name" value="UDP_glycos_trans_CS"/>
</dbReference>
<dbReference type="GO" id="GO:0035251">
    <property type="term" value="F:UDP-glucosyltransferase activity"/>
    <property type="evidence" value="ECO:0007669"/>
    <property type="project" value="InterPro"/>
</dbReference>
<dbReference type="PANTHER" id="PTHR48049">
    <property type="entry name" value="GLYCOSYLTRANSFERASE"/>
    <property type="match status" value="1"/>
</dbReference>
<keyword evidence="3" id="KW-0328">Glycosyltransferase</keyword>
<name>A0A8F3BYJ9_9ROSI</name>
<dbReference type="Gene3D" id="3.40.50.2000">
    <property type="entry name" value="Glycogen Phosphorylase B"/>
    <property type="match status" value="2"/>
</dbReference>
<sequence>MKTELKPLTKMATDTQQLHLVMFPWFAFGHISPFVQLSNKLAVDGVKVSFFSAPGNIPRIKSSLKLTPMAEIIPLQIPHIDGLPPDIDSTSEISPAMAELLKQASDLMQPQIETILSKLKPHFVVFDFAQHWMPQLCSKLGIKTLRFSVFSAISGAYVMVPARGTNPTIDDLMNLPKGLSVTSNITLKEFQARDFLYVFKNFHGKPSVYERDLESLHNCTAIVNKTCNEMEGAYLDYKKTQFQKPVLLTGPLVNPRPEPASGELEERWAKWLSKFPAKSVVFCSFGSETFLSNDQIKELALGLELTGLPFLLVLNFPANVVAANELVRALPQGFVNRVRDRGLVHTGWVQQRLILAHDSVGCYVSHSGFSSVMEAIVDDCQLVLLPFKGDQFLNSKLIACDMNAGVEVNRRDDDGHFGKDDIFEAVKTVMVDVNKEPSVSIRANQKYWREFLLNEKIQDKFIADFIQELKALA</sequence>
<proteinExistence type="evidence at transcript level"/>
<dbReference type="AlphaFoldDB" id="A0A8F3BYJ9"/>
<protein>
    <recommendedName>
        <fullName evidence="4">Glycosyltransferase</fullName>
        <ecNumber evidence="4">2.4.1.-</ecNumber>
    </recommendedName>
</protein>
<dbReference type="EC" id="2.4.1.-" evidence="4"/>